<dbReference type="Pfam" id="PF12771">
    <property type="entry name" value="SusD-like_2"/>
    <property type="match status" value="2"/>
</dbReference>
<organism evidence="2 3">
    <name type="scientific">Fulvitalea axinellae</name>
    <dbReference type="NCBI Taxonomy" id="1182444"/>
    <lineage>
        <taxon>Bacteria</taxon>
        <taxon>Pseudomonadati</taxon>
        <taxon>Bacteroidota</taxon>
        <taxon>Cytophagia</taxon>
        <taxon>Cytophagales</taxon>
        <taxon>Persicobacteraceae</taxon>
        <taxon>Fulvitalea</taxon>
    </lineage>
</organism>
<feature type="chain" id="PRO_5043549495" description="SusD/RagB family nutrient-binding outer membrane lipoprotein" evidence="1">
    <location>
        <begin position="22"/>
        <end position="578"/>
    </location>
</feature>
<keyword evidence="3" id="KW-1185">Reference proteome</keyword>
<sequence length="578" mass="64595">MKTGKSTIKYLMLLFLGVAVGCTDRFDEMNTNPNDFTDESVSPAFFVSKILKETNVQGRYAFWRGPLIHGDRFADHVRFGFASSWWNDGLSYEYHNSYTDAFWSTYFKNVPVNINKMMEMTVEGGPQENDKLYAVALILRAQFFQMMTDAFGDIPFSQAGFPEYSTPEYDDQKEIYKTLIAELGKAIDTIGDATTSGDGAHDLAGGDIMYDGDLQKWKRYANTLRLRLALRAHGAPGADFADAAITASLGAPLMESADDIAKIERDRIISKWGSSGYNTVWWDFSWTNAARWKLSKSLVDMLRDNEDPRLFKIARPLEGGDIKFTLPKDATEKADLLKRLTYIRNVLDEAGVTHTYKEESEGTGEEQKDVATISIEKDKFYAGQPSRFNNKIQPVVRFEFFSSPSEYVVADKQDLNAAGDLMPALAMTTAEAYFLRAEAILKGIGSGSAEDMYRRGIEASMMQWGVDEADITAFLAKPIASLGGNATENLEKVYNQRWLADFGLGFEAWAVMRDTGYPMSATADVPEDEYHDKGTVGVGIPFRMRYPSSEATLNGSNMDAAIARQGENVQATKLWWAK</sequence>
<keyword evidence="1" id="KW-0732">Signal</keyword>
<evidence type="ECO:0000313" key="2">
    <source>
        <dbReference type="EMBL" id="BDD07622.1"/>
    </source>
</evidence>
<dbReference type="Proteomes" id="UP001348817">
    <property type="component" value="Chromosome"/>
</dbReference>
<evidence type="ECO:0008006" key="4">
    <source>
        <dbReference type="Google" id="ProtNLM"/>
    </source>
</evidence>
<dbReference type="RefSeq" id="WP_338392937.1">
    <property type="nucleotide sequence ID" value="NZ_AP025314.1"/>
</dbReference>
<dbReference type="EMBL" id="AP025314">
    <property type="protein sequence ID" value="BDD07622.1"/>
    <property type="molecule type" value="Genomic_DNA"/>
</dbReference>
<evidence type="ECO:0000313" key="3">
    <source>
        <dbReference type="Proteomes" id="UP001348817"/>
    </source>
</evidence>
<proteinExistence type="predicted"/>
<dbReference type="AlphaFoldDB" id="A0AAU9CL92"/>
<dbReference type="Gene3D" id="1.25.40.390">
    <property type="match status" value="2"/>
</dbReference>
<evidence type="ECO:0000256" key="1">
    <source>
        <dbReference type="SAM" id="SignalP"/>
    </source>
</evidence>
<dbReference type="InterPro" id="IPR011990">
    <property type="entry name" value="TPR-like_helical_dom_sf"/>
</dbReference>
<dbReference type="InterPro" id="IPR041662">
    <property type="entry name" value="SusD-like_2"/>
</dbReference>
<dbReference type="SUPFAM" id="SSF48452">
    <property type="entry name" value="TPR-like"/>
    <property type="match status" value="1"/>
</dbReference>
<protein>
    <recommendedName>
        <fullName evidence="4">SusD/RagB family nutrient-binding outer membrane lipoprotein</fullName>
    </recommendedName>
</protein>
<reference evidence="2 3" key="1">
    <citation type="submission" date="2021-12" db="EMBL/GenBank/DDBJ databases">
        <title>Genome sequencing of bacteria with rrn-lacking chromosome and rrn-plasmid.</title>
        <authorList>
            <person name="Anda M."/>
            <person name="Iwasaki W."/>
        </authorList>
    </citation>
    <scope>NUCLEOTIDE SEQUENCE [LARGE SCALE GENOMIC DNA]</scope>
    <source>
        <strain evidence="2 3">DSM 100852</strain>
    </source>
</reference>
<accession>A0AAU9CL92</accession>
<dbReference type="PROSITE" id="PS51257">
    <property type="entry name" value="PROKAR_LIPOPROTEIN"/>
    <property type="match status" value="1"/>
</dbReference>
<gene>
    <name evidence="2" type="ORF">FUAX_00540</name>
</gene>
<feature type="signal peptide" evidence="1">
    <location>
        <begin position="1"/>
        <end position="21"/>
    </location>
</feature>
<dbReference type="KEGG" id="fax:FUAX_00540"/>
<name>A0AAU9CL92_9BACT</name>